<keyword evidence="4" id="KW-1185">Reference proteome</keyword>
<keyword evidence="2" id="KW-0472">Membrane</keyword>
<dbReference type="EMBL" id="JBFDAA010000002">
    <property type="protein sequence ID" value="KAL1139391.1"/>
    <property type="molecule type" value="Genomic_DNA"/>
</dbReference>
<gene>
    <name evidence="3" type="ORF">AAG570_006375</name>
</gene>
<keyword evidence="2" id="KW-0812">Transmembrane</keyword>
<feature type="region of interest" description="Disordered" evidence="1">
    <location>
        <begin position="69"/>
        <end position="94"/>
    </location>
</feature>
<proteinExistence type="predicted"/>
<sequence>MESGSEGGYRRIKSTTMKAYTAIVAVMLAVELAGAYVIPQYAAMDEETLLSPEGYGSAVVQPSLLREKRSPDGSISVTASKGPGHGGSAGVGYDHQVWKGKHGESFHLGGTYSGQFGNGKPQHSFGIGGTYKF</sequence>
<feature type="transmembrane region" description="Helical" evidence="2">
    <location>
        <begin position="20"/>
        <end position="38"/>
    </location>
</feature>
<organism evidence="3 4">
    <name type="scientific">Ranatra chinensis</name>
    <dbReference type="NCBI Taxonomy" id="642074"/>
    <lineage>
        <taxon>Eukaryota</taxon>
        <taxon>Metazoa</taxon>
        <taxon>Ecdysozoa</taxon>
        <taxon>Arthropoda</taxon>
        <taxon>Hexapoda</taxon>
        <taxon>Insecta</taxon>
        <taxon>Pterygota</taxon>
        <taxon>Neoptera</taxon>
        <taxon>Paraneoptera</taxon>
        <taxon>Hemiptera</taxon>
        <taxon>Heteroptera</taxon>
        <taxon>Panheteroptera</taxon>
        <taxon>Nepomorpha</taxon>
        <taxon>Nepidae</taxon>
        <taxon>Ranatrinae</taxon>
        <taxon>Ranatra</taxon>
    </lineage>
</organism>
<name>A0ABD0YTW3_9HEMI</name>
<dbReference type="AlphaFoldDB" id="A0ABD0YTW3"/>
<evidence type="ECO:0000313" key="3">
    <source>
        <dbReference type="EMBL" id="KAL1139391.1"/>
    </source>
</evidence>
<accession>A0ABD0YTW3</accession>
<reference evidence="3 4" key="1">
    <citation type="submission" date="2024-07" db="EMBL/GenBank/DDBJ databases">
        <title>Chromosome-level genome assembly of the water stick insect Ranatra chinensis (Heteroptera: Nepidae).</title>
        <authorList>
            <person name="Liu X."/>
        </authorList>
    </citation>
    <scope>NUCLEOTIDE SEQUENCE [LARGE SCALE GENOMIC DNA]</scope>
    <source>
        <strain evidence="3">Cailab_2021Rc</strain>
        <tissue evidence="3">Muscle</tissue>
    </source>
</reference>
<comment type="caution">
    <text evidence="3">The sequence shown here is derived from an EMBL/GenBank/DDBJ whole genome shotgun (WGS) entry which is preliminary data.</text>
</comment>
<dbReference type="InterPro" id="IPR036709">
    <property type="entry name" value="Autotransporte_beta_dom_sf"/>
</dbReference>
<dbReference type="Proteomes" id="UP001558652">
    <property type="component" value="Unassembled WGS sequence"/>
</dbReference>
<dbReference type="SUPFAM" id="SSF103515">
    <property type="entry name" value="Autotransporter"/>
    <property type="match status" value="1"/>
</dbReference>
<keyword evidence="2" id="KW-1133">Transmembrane helix</keyword>
<evidence type="ECO:0000256" key="1">
    <source>
        <dbReference type="SAM" id="MobiDB-lite"/>
    </source>
</evidence>
<evidence type="ECO:0000256" key="2">
    <source>
        <dbReference type="SAM" id="Phobius"/>
    </source>
</evidence>
<protein>
    <submittedName>
        <fullName evidence="3">Uncharacterized protein</fullName>
    </submittedName>
</protein>
<evidence type="ECO:0000313" key="4">
    <source>
        <dbReference type="Proteomes" id="UP001558652"/>
    </source>
</evidence>